<proteinExistence type="predicted"/>
<reference evidence="1" key="2">
    <citation type="submission" date="2020-11" db="EMBL/GenBank/DDBJ databases">
        <authorList>
            <person name="McCartney M.A."/>
            <person name="Auch B."/>
            <person name="Kono T."/>
            <person name="Mallez S."/>
            <person name="Becker A."/>
            <person name="Gohl D.M."/>
            <person name="Silverstein K.A.T."/>
            <person name="Koren S."/>
            <person name="Bechman K.B."/>
            <person name="Herman A."/>
            <person name="Abrahante J.E."/>
            <person name="Garbe J."/>
        </authorList>
    </citation>
    <scope>NUCLEOTIDE SEQUENCE</scope>
    <source>
        <strain evidence="1">Duluth1</strain>
        <tissue evidence="1">Whole animal</tissue>
    </source>
</reference>
<dbReference type="AlphaFoldDB" id="A0A9D4HSH9"/>
<name>A0A9D4HSH9_DREPO</name>
<accession>A0A9D4HSH9</accession>
<evidence type="ECO:0000313" key="1">
    <source>
        <dbReference type="EMBL" id="KAH3729370.1"/>
    </source>
</evidence>
<dbReference type="Proteomes" id="UP000828390">
    <property type="component" value="Unassembled WGS sequence"/>
</dbReference>
<reference evidence="1" key="1">
    <citation type="journal article" date="2019" name="bioRxiv">
        <title>The Genome of the Zebra Mussel, Dreissena polymorpha: A Resource for Invasive Species Research.</title>
        <authorList>
            <person name="McCartney M.A."/>
            <person name="Auch B."/>
            <person name="Kono T."/>
            <person name="Mallez S."/>
            <person name="Zhang Y."/>
            <person name="Obille A."/>
            <person name="Becker A."/>
            <person name="Abrahante J.E."/>
            <person name="Garbe J."/>
            <person name="Badalamenti J.P."/>
            <person name="Herman A."/>
            <person name="Mangelson H."/>
            <person name="Liachko I."/>
            <person name="Sullivan S."/>
            <person name="Sone E.D."/>
            <person name="Koren S."/>
            <person name="Silverstein K.A.T."/>
            <person name="Beckman K.B."/>
            <person name="Gohl D.M."/>
        </authorList>
    </citation>
    <scope>NUCLEOTIDE SEQUENCE</scope>
    <source>
        <strain evidence="1">Duluth1</strain>
        <tissue evidence="1">Whole animal</tissue>
    </source>
</reference>
<evidence type="ECO:0000313" key="2">
    <source>
        <dbReference type="Proteomes" id="UP000828390"/>
    </source>
</evidence>
<dbReference type="EMBL" id="JAIWYP010000012">
    <property type="protein sequence ID" value="KAH3729370.1"/>
    <property type="molecule type" value="Genomic_DNA"/>
</dbReference>
<gene>
    <name evidence="1" type="ORF">DPMN_055338</name>
</gene>
<comment type="caution">
    <text evidence="1">The sequence shown here is derived from an EMBL/GenBank/DDBJ whole genome shotgun (WGS) entry which is preliminary data.</text>
</comment>
<protein>
    <submittedName>
        <fullName evidence="1">Uncharacterized protein</fullName>
    </submittedName>
</protein>
<organism evidence="1 2">
    <name type="scientific">Dreissena polymorpha</name>
    <name type="common">Zebra mussel</name>
    <name type="synonym">Mytilus polymorpha</name>
    <dbReference type="NCBI Taxonomy" id="45954"/>
    <lineage>
        <taxon>Eukaryota</taxon>
        <taxon>Metazoa</taxon>
        <taxon>Spiralia</taxon>
        <taxon>Lophotrochozoa</taxon>
        <taxon>Mollusca</taxon>
        <taxon>Bivalvia</taxon>
        <taxon>Autobranchia</taxon>
        <taxon>Heteroconchia</taxon>
        <taxon>Euheterodonta</taxon>
        <taxon>Imparidentia</taxon>
        <taxon>Neoheterodontei</taxon>
        <taxon>Myida</taxon>
        <taxon>Dreissenoidea</taxon>
        <taxon>Dreissenidae</taxon>
        <taxon>Dreissena</taxon>
    </lineage>
</organism>
<keyword evidence="2" id="KW-1185">Reference proteome</keyword>
<sequence length="67" mass="7639">MQSVVWPTFTEVVRDAVSFMADIVRGCARCGKLYDRHLLRLCEMRLFLWPTLCEVVLDAVSCMAGND</sequence>